<dbReference type="GO" id="GO:0052855">
    <property type="term" value="F:ADP-dependent NAD(P)H-hydrate dehydratase activity"/>
    <property type="evidence" value="ECO:0007669"/>
    <property type="project" value="UniProtKB-UniRule"/>
</dbReference>
<comment type="catalytic activity">
    <reaction evidence="15 17 19">
        <text>(6S)-NADHX + ADP = AMP + phosphate + NADH + H(+)</text>
        <dbReference type="Rhea" id="RHEA:32223"/>
        <dbReference type="ChEBI" id="CHEBI:15378"/>
        <dbReference type="ChEBI" id="CHEBI:43474"/>
        <dbReference type="ChEBI" id="CHEBI:57945"/>
        <dbReference type="ChEBI" id="CHEBI:64074"/>
        <dbReference type="ChEBI" id="CHEBI:456215"/>
        <dbReference type="ChEBI" id="CHEBI:456216"/>
        <dbReference type="EC" id="4.2.1.136"/>
    </reaction>
</comment>
<dbReference type="GO" id="GO:0005524">
    <property type="term" value="F:ATP binding"/>
    <property type="evidence" value="ECO:0007669"/>
    <property type="project" value="UniProtKB-UniRule"/>
</dbReference>
<feature type="binding site" evidence="18">
    <location>
        <begin position="58"/>
        <end position="62"/>
    </location>
    <ligand>
        <name>(6S)-NADPHX</name>
        <dbReference type="ChEBI" id="CHEBI:64076"/>
    </ligand>
</feature>
<keyword evidence="5 18" id="KW-0479">Metal-binding</keyword>
<dbReference type="PIRSF" id="PIRSF017184">
    <property type="entry name" value="Nnr"/>
    <property type="match status" value="1"/>
</dbReference>
<comment type="cofactor">
    <cofactor evidence="17">
        <name>Mg(2+)</name>
        <dbReference type="ChEBI" id="CHEBI:18420"/>
    </cofactor>
</comment>
<dbReference type="Gene3D" id="3.40.1190.20">
    <property type="match status" value="1"/>
</dbReference>
<evidence type="ECO:0000256" key="15">
    <source>
        <dbReference type="ARBA" id="ARBA00048238"/>
    </source>
</evidence>
<dbReference type="HAMAP" id="MF_01965">
    <property type="entry name" value="NADHX_dehydratase"/>
    <property type="match status" value="1"/>
</dbReference>
<evidence type="ECO:0000256" key="16">
    <source>
        <dbReference type="ARBA" id="ARBA00049209"/>
    </source>
</evidence>
<comment type="cofactor">
    <cofactor evidence="18 19">
        <name>K(+)</name>
        <dbReference type="ChEBI" id="CHEBI:29103"/>
    </cofactor>
    <text evidence="18 19">Binds 1 potassium ion per subunit.</text>
</comment>
<keyword evidence="6 17" id="KW-0547">Nucleotide-binding</keyword>
<dbReference type="Pfam" id="PF01256">
    <property type="entry name" value="Carb_kinase"/>
    <property type="match status" value="1"/>
</dbReference>
<evidence type="ECO:0000313" key="22">
    <source>
        <dbReference type="EMBL" id="SDE78645.1"/>
    </source>
</evidence>
<evidence type="ECO:0000256" key="9">
    <source>
        <dbReference type="ARBA" id="ARBA00022958"/>
    </source>
</evidence>
<evidence type="ECO:0000256" key="2">
    <source>
        <dbReference type="ARBA" id="ARBA00000909"/>
    </source>
</evidence>
<feature type="binding site" evidence="18">
    <location>
        <position position="160"/>
    </location>
    <ligand>
        <name>(6S)-NADPHX</name>
        <dbReference type="ChEBI" id="CHEBI:64076"/>
    </ligand>
</feature>
<dbReference type="Pfam" id="PF03853">
    <property type="entry name" value="YjeF_N"/>
    <property type="match status" value="1"/>
</dbReference>
<comment type="caution">
    <text evidence="18">Lacks conserved residue(s) required for the propagation of feature annotation.</text>
</comment>
<evidence type="ECO:0000259" key="21">
    <source>
        <dbReference type="PROSITE" id="PS51385"/>
    </source>
</evidence>
<comment type="function">
    <text evidence="17">Catalyzes the dehydration of the S-form of NAD(P)HX at the expense of ADP, which is converted to AMP. Together with NAD(P)HX epimerase, which catalyzes the epimerization of the S- and R-forms, the enzyme allows the repair of both epimers of NAD(P)HX, a damaged form of NAD(P)H that is a result of enzymatic or heat-dependent hydration.</text>
</comment>
<keyword evidence="7 17" id="KW-0067">ATP-binding</keyword>
<feature type="binding site" evidence="17">
    <location>
        <position position="326"/>
    </location>
    <ligand>
        <name>(6S)-NADPHX</name>
        <dbReference type="ChEBI" id="CHEBI:64076"/>
    </ligand>
</feature>
<dbReference type="STRING" id="227084.SAMN05421855_102738"/>
<dbReference type="SUPFAM" id="SSF64153">
    <property type="entry name" value="YjeF N-terminal domain-like"/>
    <property type="match status" value="1"/>
</dbReference>
<comment type="catalytic activity">
    <reaction evidence="1 18 19">
        <text>(6R)-NADHX = (6S)-NADHX</text>
        <dbReference type="Rhea" id="RHEA:32215"/>
        <dbReference type="ChEBI" id="CHEBI:64074"/>
        <dbReference type="ChEBI" id="CHEBI:64075"/>
        <dbReference type="EC" id="5.1.99.6"/>
    </reaction>
</comment>
<evidence type="ECO:0000256" key="18">
    <source>
        <dbReference type="HAMAP-Rule" id="MF_01966"/>
    </source>
</evidence>
<feature type="domain" description="YjeF N-terminal" evidence="21">
    <location>
        <begin position="9"/>
        <end position="218"/>
    </location>
</feature>
<evidence type="ECO:0000259" key="20">
    <source>
        <dbReference type="PROSITE" id="PS51383"/>
    </source>
</evidence>
<dbReference type="InterPro" id="IPR004443">
    <property type="entry name" value="YjeF_N_dom"/>
</dbReference>
<dbReference type="HAMAP" id="MF_01966">
    <property type="entry name" value="NADHX_epimerase"/>
    <property type="match status" value="1"/>
</dbReference>
<feature type="binding site" evidence="17">
    <location>
        <position position="440"/>
    </location>
    <ligand>
        <name>AMP</name>
        <dbReference type="ChEBI" id="CHEBI:456215"/>
    </ligand>
</feature>
<dbReference type="EC" id="4.2.1.136" evidence="19"/>
<comment type="similarity">
    <text evidence="3 19">In the N-terminal section; belongs to the NnrE/AIBP family.</text>
</comment>
<keyword evidence="23" id="KW-1185">Reference proteome</keyword>
<dbReference type="NCBIfam" id="TIGR00196">
    <property type="entry name" value="yjeF_cterm"/>
    <property type="match status" value="1"/>
</dbReference>
<comment type="similarity">
    <text evidence="18">Belongs to the NnrE/AIBP family.</text>
</comment>
<comment type="similarity">
    <text evidence="4 19">In the C-terminal section; belongs to the NnrD/CARKD family.</text>
</comment>
<evidence type="ECO:0000256" key="14">
    <source>
        <dbReference type="ARBA" id="ARBA00025153"/>
    </source>
</evidence>
<dbReference type="PANTHER" id="PTHR12592">
    <property type="entry name" value="ATP-DEPENDENT (S)-NAD(P)H-HYDRATE DEHYDRATASE FAMILY MEMBER"/>
    <property type="match status" value="1"/>
</dbReference>
<dbReference type="GO" id="GO:0110051">
    <property type="term" value="P:metabolite repair"/>
    <property type="evidence" value="ECO:0007669"/>
    <property type="project" value="TreeGrafter"/>
</dbReference>
<evidence type="ECO:0000256" key="5">
    <source>
        <dbReference type="ARBA" id="ARBA00022723"/>
    </source>
</evidence>
<comment type="similarity">
    <text evidence="17">Belongs to the NnrD/CARKD family.</text>
</comment>
<dbReference type="InterPro" id="IPR030677">
    <property type="entry name" value="Nnr"/>
</dbReference>
<evidence type="ECO:0000256" key="11">
    <source>
        <dbReference type="ARBA" id="ARBA00023235"/>
    </source>
</evidence>
<keyword evidence="9 18" id="KW-0630">Potassium</keyword>
<evidence type="ECO:0000256" key="8">
    <source>
        <dbReference type="ARBA" id="ARBA00022857"/>
    </source>
</evidence>
<sequence length="514" mass="56467">MKIFSSEQLYQADQITTEKQQITPSDLMERAGTQIFNWLHQRMQGAQVPIHIFCGIGNNGGDGLVIGRLLIENGYNVHMYVVNCSDKRSKNFLINYDRIKNVTKSWPHLMTSEEDFPEINPEDIIIDAIFGIGMNRKLDGWVKKLIQYLNAEKAFKLAVDMPTGLYANEPLQDPEAVLQANHTLTFQAPKLSFFLPETGKYVPFFEVLEIGLDPEFLHTTEPLAELIAKQEAQKFYKQRQKFDHKGTYGHALVIAGSYGKIGAAILASKSAFKAGAGLVTSFVPKCGYSILQTALPEAMVLTDTEDTFITDIQLNFEPSAIAVGMGIATEKKTVSALVKLFSETKAPMVIDADAINCISENKELLKVLPKYSILTPHLGELERLLGPTKNDFDRIEKTKAFSKKNDVIVIIKGANTITVFGDKLYVNTTGNPGMATAGSGDVLSGVIAGLLSQGYDPLIAAVFGVYLHGSAGNIVSQQVSYEAVMASDISNALGNAYLALFEQEPQPQEEPQEK</sequence>
<comment type="catalytic activity">
    <reaction evidence="16 17 19">
        <text>(6S)-NADPHX + ADP = AMP + phosphate + NADPH + H(+)</text>
        <dbReference type="Rhea" id="RHEA:32235"/>
        <dbReference type="ChEBI" id="CHEBI:15378"/>
        <dbReference type="ChEBI" id="CHEBI:43474"/>
        <dbReference type="ChEBI" id="CHEBI:57783"/>
        <dbReference type="ChEBI" id="CHEBI:64076"/>
        <dbReference type="ChEBI" id="CHEBI:456215"/>
        <dbReference type="ChEBI" id="CHEBI:456216"/>
        <dbReference type="EC" id="4.2.1.136"/>
    </reaction>
</comment>
<feature type="binding site" evidence="18">
    <location>
        <position position="59"/>
    </location>
    <ligand>
        <name>K(+)</name>
        <dbReference type="ChEBI" id="CHEBI:29103"/>
    </ligand>
</feature>
<dbReference type="NCBIfam" id="TIGR00197">
    <property type="entry name" value="yjeF_nterm"/>
    <property type="match status" value="1"/>
</dbReference>
<evidence type="ECO:0000256" key="4">
    <source>
        <dbReference type="ARBA" id="ARBA00009524"/>
    </source>
</evidence>
<dbReference type="InterPro" id="IPR017953">
    <property type="entry name" value="Carbohydrate_kinase_pred_CS"/>
</dbReference>
<comment type="function">
    <text evidence="14 19">Bifunctional enzyme that catalyzes the epimerization of the S- and R-forms of NAD(P)HX and the dehydration of the S-form of NAD(P)HX at the expense of ADP, which is converted to AMP. This allows the repair of both epimers of NAD(P)HX, a damaged form of NAD(P)H that is a result of enzymatic or heat-dependent hydration.</text>
</comment>
<feature type="binding site" evidence="18">
    <location>
        <position position="163"/>
    </location>
    <ligand>
        <name>K(+)</name>
        <dbReference type="ChEBI" id="CHEBI:29103"/>
    </ligand>
</feature>
<evidence type="ECO:0000256" key="1">
    <source>
        <dbReference type="ARBA" id="ARBA00000013"/>
    </source>
</evidence>
<name>A0A1G7FSF3_9FLAO</name>
<accession>A0A1G7FSF3</accession>
<dbReference type="PROSITE" id="PS01050">
    <property type="entry name" value="YJEF_C_2"/>
    <property type="match status" value="1"/>
</dbReference>
<keyword evidence="10 17" id="KW-0520">NAD</keyword>
<dbReference type="EC" id="5.1.99.6" evidence="19"/>
<feature type="binding site" evidence="18">
    <location>
        <begin position="131"/>
        <end position="137"/>
    </location>
    <ligand>
        <name>(6S)-NADPHX</name>
        <dbReference type="ChEBI" id="CHEBI:64076"/>
    </ligand>
</feature>
<dbReference type="AlphaFoldDB" id="A0A1G7FSF3"/>
<protein>
    <recommendedName>
        <fullName evidence="19">Bifunctional NAD(P)H-hydrate repair enzyme</fullName>
    </recommendedName>
    <alternativeName>
        <fullName evidence="19">Nicotinamide nucleotide repair protein</fullName>
    </alternativeName>
    <domain>
        <recommendedName>
            <fullName evidence="19">ADP-dependent (S)-NAD(P)H-hydrate dehydratase</fullName>
            <ecNumber evidence="19">4.2.1.136</ecNumber>
        </recommendedName>
        <alternativeName>
            <fullName evidence="19">ADP-dependent NAD(P)HX dehydratase</fullName>
        </alternativeName>
    </domain>
    <domain>
        <recommendedName>
            <fullName evidence="19">NAD(P)H-hydrate epimerase</fullName>
            <ecNumber evidence="19">5.1.99.6</ecNumber>
        </recommendedName>
    </domain>
</protein>
<comment type="catalytic activity">
    <reaction evidence="2 18 19">
        <text>(6R)-NADPHX = (6S)-NADPHX</text>
        <dbReference type="Rhea" id="RHEA:32227"/>
        <dbReference type="ChEBI" id="CHEBI:64076"/>
        <dbReference type="ChEBI" id="CHEBI:64077"/>
        <dbReference type="EC" id="5.1.99.6"/>
    </reaction>
</comment>
<dbReference type="InterPro" id="IPR029056">
    <property type="entry name" value="Ribokinase-like"/>
</dbReference>
<dbReference type="Proteomes" id="UP000199321">
    <property type="component" value="Unassembled WGS sequence"/>
</dbReference>
<feature type="binding site" evidence="17">
    <location>
        <position position="263"/>
    </location>
    <ligand>
        <name>(6S)-NADPHX</name>
        <dbReference type="ChEBI" id="CHEBI:64076"/>
    </ligand>
</feature>
<evidence type="ECO:0000313" key="23">
    <source>
        <dbReference type="Proteomes" id="UP000199321"/>
    </source>
</evidence>
<dbReference type="InterPro" id="IPR036652">
    <property type="entry name" value="YjeF_N_dom_sf"/>
</dbReference>
<proteinExistence type="inferred from homology"/>
<dbReference type="InterPro" id="IPR000631">
    <property type="entry name" value="CARKD"/>
</dbReference>
<dbReference type="PROSITE" id="PS51385">
    <property type="entry name" value="YJEF_N"/>
    <property type="match status" value="1"/>
</dbReference>
<dbReference type="GO" id="GO:0052856">
    <property type="term" value="F:NAD(P)HX epimerase activity"/>
    <property type="evidence" value="ECO:0007669"/>
    <property type="project" value="UniProtKB-UniRule"/>
</dbReference>
<keyword evidence="13" id="KW-0511">Multifunctional enzyme</keyword>
<comment type="subunit">
    <text evidence="17">Homotetramer.</text>
</comment>
<dbReference type="PANTHER" id="PTHR12592:SF0">
    <property type="entry name" value="ATP-DEPENDENT (S)-NAD(P)H-HYDRATE DEHYDRATASE"/>
    <property type="match status" value="1"/>
</dbReference>
<keyword evidence="12 17" id="KW-0456">Lyase</keyword>
<dbReference type="GO" id="GO:0046872">
    <property type="term" value="F:metal ion binding"/>
    <property type="evidence" value="ECO:0007669"/>
    <property type="project" value="UniProtKB-UniRule"/>
</dbReference>
<feature type="binding site" evidence="18">
    <location>
        <position position="127"/>
    </location>
    <ligand>
        <name>K(+)</name>
        <dbReference type="ChEBI" id="CHEBI:29103"/>
    </ligand>
</feature>
<dbReference type="OrthoDB" id="9806925at2"/>
<evidence type="ECO:0000256" key="17">
    <source>
        <dbReference type="HAMAP-Rule" id="MF_01965"/>
    </source>
</evidence>
<dbReference type="GO" id="GO:0046496">
    <property type="term" value="P:nicotinamide nucleotide metabolic process"/>
    <property type="evidence" value="ECO:0007669"/>
    <property type="project" value="UniProtKB-UniRule"/>
</dbReference>
<keyword evidence="22" id="KW-0418">Kinase</keyword>
<comment type="function">
    <text evidence="18">Catalyzes the epimerization of the S- and R-forms of NAD(P)HX, a damaged form of NAD(P)H that is a result of enzymatic or heat-dependent hydration. This is a prerequisite for the S-specific NAD(P)H-hydrate dehydratase to allow the repair of both epimers of NAD(P)HX.</text>
</comment>
<keyword evidence="8 17" id="KW-0521">NADP</keyword>
<evidence type="ECO:0000256" key="7">
    <source>
        <dbReference type="ARBA" id="ARBA00022840"/>
    </source>
</evidence>
<dbReference type="CDD" id="cd01171">
    <property type="entry name" value="YXKO-related"/>
    <property type="match status" value="1"/>
</dbReference>
<dbReference type="Gene3D" id="3.40.50.10260">
    <property type="entry name" value="YjeF N-terminal domain"/>
    <property type="match status" value="1"/>
</dbReference>
<evidence type="ECO:0000256" key="3">
    <source>
        <dbReference type="ARBA" id="ARBA00006001"/>
    </source>
</evidence>
<organism evidence="22 23">
    <name type="scientific">Ulvibacter litoralis</name>
    <dbReference type="NCBI Taxonomy" id="227084"/>
    <lineage>
        <taxon>Bacteria</taxon>
        <taxon>Pseudomonadati</taxon>
        <taxon>Bacteroidota</taxon>
        <taxon>Flavobacteriia</taxon>
        <taxon>Flavobacteriales</taxon>
        <taxon>Flavobacteriaceae</taxon>
        <taxon>Ulvibacter</taxon>
    </lineage>
</organism>
<evidence type="ECO:0000256" key="6">
    <source>
        <dbReference type="ARBA" id="ARBA00022741"/>
    </source>
</evidence>
<evidence type="ECO:0000256" key="10">
    <source>
        <dbReference type="ARBA" id="ARBA00023027"/>
    </source>
</evidence>
<keyword evidence="11 18" id="KW-0413">Isomerase</keyword>
<feature type="binding site" evidence="17">
    <location>
        <position position="441"/>
    </location>
    <ligand>
        <name>(6S)-NADPHX</name>
        <dbReference type="ChEBI" id="CHEBI:64076"/>
    </ligand>
</feature>
<dbReference type="SUPFAM" id="SSF53613">
    <property type="entry name" value="Ribokinase-like"/>
    <property type="match status" value="1"/>
</dbReference>
<feature type="domain" description="YjeF C-terminal" evidence="20">
    <location>
        <begin position="228"/>
        <end position="500"/>
    </location>
</feature>
<evidence type="ECO:0000256" key="12">
    <source>
        <dbReference type="ARBA" id="ARBA00023239"/>
    </source>
</evidence>
<dbReference type="EMBL" id="FNBA01000002">
    <property type="protein sequence ID" value="SDE78645.1"/>
    <property type="molecule type" value="Genomic_DNA"/>
</dbReference>
<keyword evidence="22" id="KW-0808">Transferase</keyword>
<evidence type="ECO:0000256" key="19">
    <source>
        <dbReference type="PIRNR" id="PIRNR017184"/>
    </source>
</evidence>
<feature type="binding site" evidence="17">
    <location>
        <position position="377"/>
    </location>
    <ligand>
        <name>(6S)-NADPHX</name>
        <dbReference type="ChEBI" id="CHEBI:64076"/>
    </ligand>
</feature>
<reference evidence="22 23" key="1">
    <citation type="submission" date="2016-10" db="EMBL/GenBank/DDBJ databases">
        <authorList>
            <person name="de Groot N.N."/>
        </authorList>
    </citation>
    <scope>NUCLEOTIDE SEQUENCE [LARGE SCALE GENOMIC DNA]</scope>
    <source>
        <strain evidence="22 23">DSM 16195</strain>
    </source>
</reference>
<dbReference type="RefSeq" id="WP_093143622.1">
    <property type="nucleotide sequence ID" value="NZ_BMWO01000009.1"/>
</dbReference>
<dbReference type="PROSITE" id="PS51383">
    <property type="entry name" value="YJEF_C_3"/>
    <property type="match status" value="1"/>
</dbReference>
<evidence type="ECO:0000256" key="13">
    <source>
        <dbReference type="ARBA" id="ARBA00023268"/>
    </source>
</evidence>
<gene>
    <name evidence="17" type="primary">nnrD</name>
    <name evidence="18" type="synonym">nnrE</name>
    <name evidence="22" type="ORF">SAMN05421855_102738</name>
</gene>
<dbReference type="GO" id="GO:0016301">
    <property type="term" value="F:kinase activity"/>
    <property type="evidence" value="ECO:0007669"/>
    <property type="project" value="UniProtKB-KW"/>
</dbReference>
<feature type="binding site" evidence="17">
    <location>
        <begin position="412"/>
        <end position="416"/>
    </location>
    <ligand>
        <name>AMP</name>
        <dbReference type="ChEBI" id="CHEBI:456215"/>
    </ligand>
</feature>